<dbReference type="EMBL" id="ML976980">
    <property type="protein sequence ID" value="KAF1961935.1"/>
    <property type="molecule type" value="Genomic_DNA"/>
</dbReference>
<dbReference type="OrthoDB" id="3599883at2759"/>
<feature type="compositionally biased region" description="Basic residues" evidence="1">
    <location>
        <begin position="1"/>
        <end position="17"/>
    </location>
</feature>
<feature type="compositionally biased region" description="Polar residues" evidence="1">
    <location>
        <begin position="121"/>
        <end position="148"/>
    </location>
</feature>
<proteinExistence type="predicted"/>
<feature type="region of interest" description="Disordered" evidence="1">
    <location>
        <begin position="110"/>
        <end position="156"/>
    </location>
</feature>
<dbReference type="InterPro" id="IPR024368">
    <property type="entry name" value="Ecl1/2/3"/>
</dbReference>
<keyword evidence="3" id="KW-1185">Reference proteome</keyword>
<name>A0A6A5UAK5_9PLEO</name>
<gene>
    <name evidence="2" type="ORF">CC80DRAFT_436382</name>
</gene>
<reference evidence="2" key="1">
    <citation type="journal article" date="2020" name="Stud. Mycol.">
        <title>101 Dothideomycetes genomes: a test case for predicting lifestyles and emergence of pathogens.</title>
        <authorList>
            <person name="Haridas S."/>
            <person name="Albert R."/>
            <person name="Binder M."/>
            <person name="Bloem J."/>
            <person name="Labutti K."/>
            <person name="Salamov A."/>
            <person name="Andreopoulos B."/>
            <person name="Baker S."/>
            <person name="Barry K."/>
            <person name="Bills G."/>
            <person name="Bluhm B."/>
            <person name="Cannon C."/>
            <person name="Castanera R."/>
            <person name="Culley D."/>
            <person name="Daum C."/>
            <person name="Ezra D."/>
            <person name="Gonzalez J."/>
            <person name="Henrissat B."/>
            <person name="Kuo A."/>
            <person name="Liang C."/>
            <person name="Lipzen A."/>
            <person name="Lutzoni F."/>
            <person name="Magnuson J."/>
            <person name="Mondo S."/>
            <person name="Nolan M."/>
            <person name="Ohm R."/>
            <person name="Pangilinan J."/>
            <person name="Park H.-J."/>
            <person name="Ramirez L."/>
            <person name="Alfaro M."/>
            <person name="Sun H."/>
            <person name="Tritt A."/>
            <person name="Yoshinaga Y."/>
            <person name="Zwiers L.-H."/>
            <person name="Turgeon B."/>
            <person name="Goodwin S."/>
            <person name="Spatafora J."/>
            <person name="Crous P."/>
            <person name="Grigoriev I."/>
        </authorList>
    </citation>
    <scope>NUCLEOTIDE SEQUENCE</scope>
    <source>
        <strain evidence="2">CBS 675.92</strain>
    </source>
</reference>
<protein>
    <recommendedName>
        <fullName evidence="4">Life-span regulatory factor-domain-containing protein</fullName>
    </recommendedName>
</protein>
<dbReference type="Pfam" id="PF12855">
    <property type="entry name" value="Ecl1"/>
    <property type="match status" value="1"/>
</dbReference>
<feature type="region of interest" description="Disordered" evidence="1">
    <location>
        <begin position="1"/>
        <end position="52"/>
    </location>
</feature>
<dbReference type="AlphaFoldDB" id="A0A6A5UAK5"/>
<evidence type="ECO:0000256" key="1">
    <source>
        <dbReference type="SAM" id="MobiDB-lite"/>
    </source>
</evidence>
<organism evidence="2 3">
    <name type="scientific">Byssothecium circinans</name>
    <dbReference type="NCBI Taxonomy" id="147558"/>
    <lineage>
        <taxon>Eukaryota</taxon>
        <taxon>Fungi</taxon>
        <taxon>Dikarya</taxon>
        <taxon>Ascomycota</taxon>
        <taxon>Pezizomycotina</taxon>
        <taxon>Dothideomycetes</taxon>
        <taxon>Pleosporomycetidae</taxon>
        <taxon>Pleosporales</taxon>
        <taxon>Massarineae</taxon>
        <taxon>Massarinaceae</taxon>
        <taxon>Byssothecium</taxon>
    </lineage>
</organism>
<evidence type="ECO:0000313" key="3">
    <source>
        <dbReference type="Proteomes" id="UP000800035"/>
    </source>
</evidence>
<evidence type="ECO:0008006" key="4">
    <source>
        <dbReference type="Google" id="ProtNLM"/>
    </source>
</evidence>
<dbReference type="Proteomes" id="UP000800035">
    <property type="component" value="Unassembled WGS sequence"/>
</dbReference>
<accession>A0A6A5UAK5</accession>
<evidence type="ECO:0000313" key="2">
    <source>
        <dbReference type="EMBL" id="KAF1961935.1"/>
    </source>
</evidence>
<sequence>MATVHSRHPSAHSKRSLPAHARPTKPAQLSKRSSSSHCPAKKVVPKEEDIEDEGSMATSFLNFCTTCEKQIIIPNNSVLYCSESCRRKDTEKQLSYPFDFSPPPTPTFDDHFHDIVPPRSPTQISSKRNSLTSSDMSLDDNTPTSTSKLEADTLRHESEASRYLRQFQVSTYSGECTVRPRRPRCNRASTSQATFAAPPSLSHTPASSVSYSLPYTPASTRPLPPRNGSSYGARSIDLVTPWTMAPLSPPKYPFKAAPTCERTKRAIEGEIMYEKSPVPEVGMANGSLGRLLATKAG</sequence>